<dbReference type="InterPro" id="IPR001387">
    <property type="entry name" value="Cro/C1-type_HTH"/>
</dbReference>
<dbReference type="HOGENOM" id="CLU_1634309_0_0_10"/>
<evidence type="ECO:0000313" key="2">
    <source>
        <dbReference type="EMBL" id="AFD07870.1"/>
    </source>
</evidence>
<dbReference type="OrthoDB" id="1364214at2"/>
<organism evidence="2 3">
    <name type="scientific">Solitalea canadensis (strain ATCC 29591 / DSM 3403 / JCM 21819 / LMG 8368 / NBRC 15130 / NCIMB 12057 / USAM 9D)</name>
    <name type="common">Flexibacter canadensis</name>
    <dbReference type="NCBI Taxonomy" id="929556"/>
    <lineage>
        <taxon>Bacteria</taxon>
        <taxon>Pseudomonadati</taxon>
        <taxon>Bacteroidota</taxon>
        <taxon>Sphingobacteriia</taxon>
        <taxon>Sphingobacteriales</taxon>
        <taxon>Sphingobacteriaceae</taxon>
        <taxon>Solitalea</taxon>
    </lineage>
</organism>
<keyword evidence="3" id="KW-1185">Reference proteome</keyword>
<gene>
    <name evidence="2" type="ordered locus">Solca_2845</name>
</gene>
<protein>
    <submittedName>
        <fullName evidence="2">Plasmid maintenance system antidote protein</fullName>
    </submittedName>
</protein>
<dbReference type="InterPro" id="IPR053830">
    <property type="entry name" value="DUF6922"/>
</dbReference>
<dbReference type="eggNOG" id="COG3093">
    <property type="taxonomic scope" value="Bacteria"/>
</dbReference>
<name>H8KS82_SOLCM</name>
<evidence type="ECO:0000259" key="1">
    <source>
        <dbReference type="Pfam" id="PF21956"/>
    </source>
</evidence>
<dbReference type="CDD" id="cd00093">
    <property type="entry name" value="HTH_XRE"/>
    <property type="match status" value="1"/>
</dbReference>
<dbReference type="SUPFAM" id="SSF47413">
    <property type="entry name" value="lambda repressor-like DNA-binding domains"/>
    <property type="match status" value="1"/>
</dbReference>
<dbReference type="InterPro" id="IPR010982">
    <property type="entry name" value="Lambda_DNA-bd_dom_sf"/>
</dbReference>
<dbReference type="Gene3D" id="1.10.260.40">
    <property type="entry name" value="lambda repressor-like DNA-binding domains"/>
    <property type="match status" value="1"/>
</dbReference>
<dbReference type="AlphaFoldDB" id="H8KS82"/>
<dbReference type="GO" id="GO:0003677">
    <property type="term" value="F:DNA binding"/>
    <property type="evidence" value="ECO:0007669"/>
    <property type="project" value="InterPro"/>
</dbReference>
<dbReference type="Proteomes" id="UP000007590">
    <property type="component" value="Chromosome"/>
</dbReference>
<dbReference type="STRING" id="929556.Solca_2845"/>
<dbReference type="EMBL" id="CP003349">
    <property type="protein sequence ID" value="AFD07870.1"/>
    <property type="molecule type" value="Genomic_DNA"/>
</dbReference>
<proteinExistence type="predicted"/>
<accession>H8KS82</accession>
<feature type="domain" description="DUF6922" evidence="1">
    <location>
        <begin position="98"/>
        <end position="149"/>
    </location>
</feature>
<sequence>MNESISILKGIHPGAILERELKKKNLKQGPFALSLNEYPQTINAIIKGKRDMNLGLSLKIEERLEMEEGFLMTLQLHYDIKKQKQSFSTFNHPDLSLIRPVIFWDTQIDKIDWEKQKLAVIKRIFERGNEEEKQEIIRFYGLETVQSVIGKLK</sequence>
<dbReference type="KEGG" id="scn:Solca_2845"/>
<evidence type="ECO:0000313" key="3">
    <source>
        <dbReference type="Proteomes" id="UP000007590"/>
    </source>
</evidence>
<reference evidence="2" key="1">
    <citation type="submission" date="2012-02" db="EMBL/GenBank/DDBJ databases">
        <title>The complete genome of Solitalea canadensis DSM 3403.</title>
        <authorList>
            <consortium name="US DOE Joint Genome Institute (JGI-PGF)"/>
            <person name="Lucas S."/>
            <person name="Copeland A."/>
            <person name="Lapidus A."/>
            <person name="Glavina del Rio T."/>
            <person name="Dalin E."/>
            <person name="Tice H."/>
            <person name="Bruce D."/>
            <person name="Goodwin L."/>
            <person name="Pitluck S."/>
            <person name="Peters L."/>
            <person name="Ovchinnikova G."/>
            <person name="Lu M."/>
            <person name="Kyrpides N."/>
            <person name="Mavromatis K."/>
            <person name="Ivanova N."/>
            <person name="Brettin T."/>
            <person name="Detter J.C."/>
            <person name="Han C."/>
            <person name="Larimer F."/>
            <person name="Land M."/>
            <person name="Hauser L."/>
            <person name="Markowitz V."/>
            <person name="Cheng J.-F."/>
            <person name="Hugenholtz P."/>
            <person name="Woyke T."/>
            <person name="Wu D."/>
            <person name="Spring S."/>
            <person name="Schroeder M."/>
            <person name="Kopitz M."/>
            <person name="Brambilla E."/>
            <person name="Klenk H.-P."/>
            <person name="Eisen J.A."/>
        </authorList>
    </citation>
    <scope>NUCLEOTIDE SEQUENCE</scope>
    <source>
        <strain evidence="2">DSM 3403</strain>
    </source>
</reference>
<dbReference type="RefSeq" id="WP_014681097.1">
    <property type="nucleotide sequence ID" value="NC_017770.1"/>
</dbReference>
<dbReference type="Pfam" id="PF21956">
    <property type="entry name" value="DUF6922"/>
    <property type="match status" value="1"/>
</dbReference>